<protein>
    <submittedName>
        <fullName evidence="1">Uncharacterized protein</fullName>
    </submittedName>
</protein>
<dbReference type="EMBL" id="DS028162">
    <property type="protein sequence ID" value="EEY65114.1"/>
    <property type="molecule type" value="Genomic_DNA"/>
</dbReference>
<dbReference type="Proteomes" id="UP000006643">
    <property type="component" value="Unassembled WGS sequence"/>
</dbReference>
<evidence type="ECO:0000313" key="2">
    <source>
        <dbReference type="Proteomes" id="UP000006643"/>
    </source>
</evidence>
<keyword evidence="2" id="KW-1185">Reference proteome</keyword>
<dbReference type="InParanoid" id="D0NTZ0"/>
<name>D0NTZ0_PHYIT</name>
<dbReference type="KEGG" id="pif:PITG_16307"/>
<gene>
    <name evidence="1" type="ORF">PITG_16307</name>
</gene>
<organism evidence="1 2">
    <name type="scientific">Phytophthora infestans (strain T30-4)</name>
    <name type="common">Potato late blight agent</name>
    <dbReference type="NCBI Taxonomy" id="403677"/>
    <lineage>
        <taxon>Eukaryota</taxon>
        <taxon>Sar</taxon>
        <taxon>Stramenopiles</taxon>
        <taxon>Oomycota</taxon>
        <taxon>Peronosporomycetes</taxon>
        <taxon>Peronosporales</taxon>
        <taxon>Peronosporaceae</taxon>
        <taxon>Phytophthora</taxon>
    </lineage>
</organism>
<dbReference type="GeneID" id="9473757"/>
<dbReference type="VEuPathDB" id="FungiDB:PITG_16307"/>
<accession>D0NTZ0</accession>
<evidence type="ECO:0000313" key="1">
    <source>
        <dbReference type="EMBL" id="EEY65114.1"/>
    </source>
</evidence>
<reference evidence="2" key="1">
    <citation type="journal article" date="2009" name="Nature">
        <title>Genome sequence and analysis of the Irish potato famine pathogen Phytophthora infestans.</title>
        <authorList>
            <consortium name="The Broad Institute Genome Sequencing Platform"/>
            <person name="Haas B.J."/>
            <person name="Kamoun S."/>
            <person name="Zody M.C."/>
            <person name="Jiang R.H."/>
            <person name="Handsaker R.E."/>
            <person name="Cano L.M."/>
            <person name="Grabherr M."/>
            <person name="Kodira C.D."/>
            <person name="Raffaele S."/>
            <person name="Torto-Alalibo T."/>
            <person name="Bozkurt T.O."/>
            <person name="Ah-Fong A.M."/>
            <person name="Alvarado L."/>
            <person name="Anderson V.L."/>
            <person name="Armstrong M.R."/>
            <person name="Avrova A."/>
            <person name="Baxter L."/>
            <person name="Beynon J."/>
            <person name="Boevink P.C."/>
            <person name="Bollmann S.R."/>
            <person name="Bos J.I."/>
            <person name="Bulone V."/>
            <person name="Cai G."/>
            <person name="Cakir C."/>
            <person name="Carrington J.C."/>
            <person name="Chawner M."/>
            <person name="Conti L."/>
            <person name="Costanzo S."/>
            <person name="Ewan R."/>
            <person name="Fahlgren N."/>
            <person name="Fischbach M.A."/>
            <person name="Fugelstad J."/>
            <person name="Gilroy E.M."/>
            <person name="Gnerre S."/>
            <person name="Green P.J."/>
            <person name="Grenville-Briggs L.J."/>
            <person name="Griffith J."/>
            <person name="Grunwald N.J."/>
            <person name="Horn K."/>
            <person name="Horner N.R."/>
            <person name="Hu C.H."/>
            <person name="Huitema E."/>
            <person name="Jeong D.H."/>
            <person name="Jones A.M."/>
            <person name="Jones J.D."/>
            <person name="Jones R.W."/>
            <person name="Karlsson E.K."/>
            <person name="Kunjeti S.G."/>
            <person name="Lamour K."/>
            <person name="Liu Z."/>
            <person name="Ma L."/>
            <person name="Maclean D."/>
            <person name="Chibucos M.C."/>
            <person name="McDonald H."/>
            <person name="McWalters J."/>
            <person name="Meijer H.J."/>
            <person name="Morgan W."/>
            <person name="Morris P.F."/>
            <person name="Munro C.A."/>
            <person name="O'Neill K."/>
            <person name="Ospina-Giraldo M."/>
            <person name="Pinzon A."/>
            <person name="Pritchard L."/>
            <person name="Ramsahoye B."/>
            <person name="Ren Q."/>
            <person name="Restrepo S."/>
            <person name="Roy S."/>
            <person name="Sadanandom A."/>
            <person name="Savidor A."/>
            <person name="Schornack S."/>
            <person name="Schwartz D.C."/>
            <person name="Schumann U.D."/>
            <person name="Schwessinger B."/>
            <person name="Seyer L."/>
            <person name="Sharpe T."/>
            <person name="Silvar C."/>
            <person name="Song J."/>
            <person name="Studholme D.J."/>
            <person name="Sykes S."/>
            <person name="Thines M."/>
            <person name="van de Vondervoort P.J."/>
            <person name="Phuntumart V."/>
            <person name="Wawra S."/>
            <person name="Weide R."/>
            <person name="Win J."/>
            <person name="Young C."/>
            <person name="Zhou S."/>
            <person name="Fry W."/>
            <person name="Meyers B.C."/>
            <person name="van West P."/>
            <person name="Ristaino J."/>
            <person name="Govers F."/>
            <person name="Birch P.R."/>
            <person name="Whisson S.C."/>
            <person name="Judelson H.S."/>
            <person name="Nusbaum C."/>
        </authorList>
    </citation>
    <scope>NUCLEOTIDE SEQUENCE [LARGE SCALE GENOMIC DNA]</scope>
    <source>
        <strain evidence="2">T30-4</strain>
    </source>
</reference>
<dbReference type="HOGENOM" id="CLU_174378_0_0_1"/>
<dbReference type="AlphaFoldDB" id="D0NTZ0"/>
<dbReference type="RefSeq" id="XP_002897371.1">
    <property type="nucleotide sequence ID" value="XM_002897325.1"/>
</dbReference>
<dbReference type="OMA" id="RSIHTFR"/>
<proteinExistence type="predicted"/>
<sequence length="109" mass="12965">MSGFYSDNQTKQNAFDRYYNAMAKSDFVQGKKLKALIRKENLDDASTDSLAHLFQQVMGKKREYEYDQITKKQLKVRRSIHTFRNQLMQTLIWMSPLHLKNHSRTFSVE</sequence>
<dbReference type="OrthoDB" id="123038at2759"/>